<feature type="binding site" evidence="9">
    <location>
        <position position="331"/>
    </location>
    <ligand>
        <name>GTP</name>
        <dbReference type="ChEBI" id="CHEBI:37565"/>
    </ligand>
</feature>
<dbReference type="AlphaFoldDB" id="A0A6B2L8H9"/>
<dbReference type="GO" id="GO:0003924">
    <property type="term" value="F:GTPase activity"/>
    <property type="evidence" value="ECO:0007669"/>
    <property type="project" value="InterPro"/>
</dbReference>
<dbReference type="PROSITE" id="PS51882">
    <property type="entry name" value="G_ALPHA"/>
    <property type="match status" value="1"/>
</dbReference>
<evidence type="ECO:0000313" key="11">
    <source>
        <dbReference type="EMBL" id="NDV33118.1"/>
    </source>
</evidence>
<evidence type="ECO:0000256" key="8">
    <source>
        <dbReference type="ARBA" id="ARBA00023288"/>
    </source>
</evidence>
<proteinExistence type="predicted"/>
<dbReference type="GO" id="GO:0001664">
    <property type="term" value="F:G protein-coupled receptor binding"/>
    <property type="evidence" value="ECO:0007669"/>
    <property type="project" value="TreeGrafter"/>
</dbReference>
<name>A0A6B2L8H9_9EUKA</name>
<dbReference type="PANTHER" id="PTHR10218:SF362">
    <property type="entry name" value="G PROTEIN ALPHA O SUBUNIT"/>
    <property type="match status" value="1"/>
</dbReference>
<dbReference type="SUPFAM" id="SSF47895">
    <property type="entry name" value="Transducin (alpha subunit), insertion domain"/>
    <property type="match status" value="1"/>
</dbReference>
<dbReference type="Gene3D" id="3.40.50.300">
    <property type="entry name" value="P-loop containing nucleotide triphosphate hydrolases"/>
    <property type="match status" value="1"/>
</dbReference>
<evidence type="ECO:0000256" key="1">
    <source>
        <dbReference type="ARBA" id="ARBA00022707"/>
    </source>
</evidence>
<dbReference type="GO" id="GO:0005525">
    <property type="term" value="F:GTP binding"/>
    <property type="evidence" value="ECO:0007669"/>
    <property type="project" value="UniProtKB-KW"/>
</dbReference>
<feature type="binding site" evidence="9">
    <location>
        <begin position="267"/>
        <end position="270"/>
    </location>
    <ligand>
        <name>GTP</name>
        <dbReference type="ChEBI" id="CHEBI:37565"/>
    </ligand>
</feature>
<evidence type="ECO:0000256" key="9">
    <source>
        <dbReference type="PIRSR" id="PIRSR601019-1"/>
    </source>
</evidence>
<feature type="binding site" evidence="10">
    <location>
        <position position="48"/>
    </location>
    <ligand>
        <name>Mg(2+)</name>
        <dbReference type="ChEBI" id="CHEBI:18420"/>
    </ligand>
</feature>
<dbReference type="GO" id="GO:0007188">
    <property type="term" value="P:adenylate cyclase-modulating G protein-coupled receptor signaling pathway"/>
    <property type="evidence" value="ECO:0007669"/>
    <property type="project" value="TreeGrafter"/>
</dbReference>
<evidence type="ECO:0000256" key="4">
    <source>
        <dbReference type="ARBA" id="ARBA00022842"/>
    </source>
</evidence>
<keyword evidence="6" id="KW-0564">Palmitate</keyword>
<keyword evidence="4 10" id="KW-0460">Magnesium</keyword>
<dbReference type="SUPFAM" id="SSF52540">
    <property type="entry name" value="P-loop containing nucleoside triphosphate hydrolases"/>
    <property type="match status" value="1"/>
</dbReference>
<feature type="binding site" evidence="10">
    <location>
        <position position="179"/>
    </location>
    <ligand>
        <name>Mg(2+)</name>
        <dbReference type="ChEBI" id="CHEBI:18420"/>
    </ligand>
</feature>
<reference evidence="11" key="1">
    <citation type="journal article" date="2020" name="J. Eukaryot. Microbiol.">
        <title>De novo Sequencing, Assembly and Annotation of the Transcriptome for the Free-Living Testate Amoeba Arcella intermedia.</title>
        <authorList>
            <person name="Ribeiro G.M."/>
            <person name="Porfirio-Sousa A.L."/>
            <person name="Maurer-Alcala X.X."/>
            <person name="Katz L.A."/>
            <person name="Lahr D.J.G."/>
        </authorList>
    </citation>
    <scope>NUCLEOTIDE SEQUENCE</scope>
</reference>
<accession>A0A6B2L8H9</accession>
<dbReference type="CDD" id="cd00066">
    <property type="entry name" value="G-alpha"/>
    <property type="match status" value="1"/>
</dbReference>
<sequence>MNPCCAKRSPEEEAQYKRNKLIEKQLKPSTDRLHLVLLLLGTGDAGKSTFAKQMVVLHKDGFSRAELEQFVEVLHENCLSAIRVLIEACRRWHIPMAKKYKPHTELLMRVDIALTEDVAESVQLVWETDGIQLAFTRSNEIQLPGGESGTSYYIQNCHRFAKKDFLPTQEDVIRAKCHTTEIKETDFAIGKTEFKMVDVGGQRSERRKWLHCFSDVSAVIYLAALNEYDMVLEEDGKTNRMQESLSLFQKLSDQPSFKSTAFILFLNKSDIFKEKIAKKPLSEFFEDYDAFVGKLDASQKGSDWEQGAAYIKSLYCMSFSGERLYTFVTCAIDTANCDRVFGSVRDTVVSHVLTVAGF</sequence>
<dbReference type="InterPro" id="IPR011025">
    <property type="entry name" value="GproteinA_insert"/>
</dbReference>
<dbReference type="GO" id="GO:0005737">
    <property type="term" value="C:cytoplasm"/>
    <property type="evidence" value="ECO:0007669"/>
    <property type="project" value="TreeGrafter"/>
</dbReference>
<keyword evidence="2 10" id="KW-0479">Metal-binding</keyword>
<evidence type="ECO:0000256" key="7">
    <source>
        <dbReference type="ARBA" id="ARBA00023224"/>
    </source>
</evidence>
<dbReference type="GO" id="GO:0005834">
    <property type="term" value="C:heterotrimeric G-protein complex"/>
    <property type="evidence" value="ECO:0007669"/>
    <property type="project" value="TreeGrafter"/>
</dbReference>
<dbReference type="GO" id="GO:0046872">
    <property type="term" value="F:metal ion binding"/>
    <property type="evidence" value="ECO:0007669"/>
    <property type="project" value="UniProtKB-KW"/>
</dbReference>
<keyword evidence="5 9" id="KW-0342">GTP-binding</keyword>
<dbReference type="GO" id="GO:0031683">
    <property type="term" value="F:G-protein beta/gamma-subunit complex binding"/>
    <property type="evidence" value="ECO:0007669"/>
    <property type="project" value="InterPro"/>
</dbReference>
<evidence type="ECO:0000256" key="3">
    <source>
        <dbReference type="ARBA" id="ARBA00022741"/>
    </source>
</evidence>
<evidence type="ECO:0000256" key="10">
    <source>
        <dbReference type="PIRSR" id="PIRSR601019-2"/>
    </source>
</evidence>
<dbReference type="InterPro" id="IPR027417">
    <property type="entry name" value="P-loop_NTPase"/>
</dbReference>
<keyword evidence="8" id="KW-0449">Lipoprotein</keyword>
<dbReference type="PRINTS" id="PR00318">
    <property type="entry name" value="GPROTEINA"/>
</dbReference>
<dbReference type="Pfam" id="PF00503">
    <property type="entry name" value="G-alpha"/>
    <property type="match status" value="1"/>
</dbReference>
<keyword evidence="1" id="KW-0519">Myristate</keyword>
<dbReference type="InterPro" id="IPR001019">
    <property type="entry name" value="Gprotein_alpha_su"/>
</dbReference>
<dbReference type="EMBL" id="GIBP01004149">
    <property type="protein sequence ID" value="NDV33118.1"/>
    <property type="molecule type" value="Transcribed_RNA"/>
</dbReference>
<evidence type="ECO:0000256" key="2">
    <source>
        <dbReference type="ARBA" id="ARBA00022723"/>
    </source>
</evidence>
<feature type="binding site" evidence="9">
    <location>
        <begin position="198"/>
        <end position="202"/>
    </location>
    <ligand>
        <name>GTP</name>
        <dbReference type="ChEBI" id="CHEBI:37565"/>
    </ligand>
</feature>
<dbReference type="PANTHER" id="PTHR10218">
    <property type="entry name" value="GTP-BINDING PROTEIN ALPHA SUBUNIT"/>
    <property type="match status" value="1"/>
</dbReference>
<dbReference type="SMART" id="SM00275">
    <property type="entry name" value="G_alpha"/>
    <property type="match status" value="1"/>
</dbReference>
<dbReference type="Gene3D" id="1.10.400.10">
    <property type="entry name" value="GI Alpha 1, domain 2-like"/>
    <property type="match status" value="1"/>
</dbReference>
<organism evidence="11">
    <name type="scientific">Arcella intermedia</name>
    <dbReference type="NCBI Taxonomy" id="1963864"/>
    <lineage>
        <taxon>Eukaryota</taxon>
        <taxon>Amoebozoa</taxon>
        <taxon>Tubulinea</taxon>
        <taxon>Elardia</taxon>
        <taxon>Arcellinida</taxon>
        <taxon>Sphaerothecina</taxon>
        <taxon>Arcellidae</taxon>
        <taxon>Arcella</taxon>
    </lineage>
</organism>
<keyword evidence="3 9" id="KW-0547">Nucleotide-binding</keyword>
<evidence type="ECO:0000256" key="6">
    <source>
        <dbReference type="ARBA" id="ARBA00023139"/>
    </source>
</evidence>
<evidence type="ECO:0000256" key="5">
    <source>
        <dbReference type="ARBA" id="ARBA00023134"/>
    </source>
</evidence>
<protein>
    <submittedName>
        <fullName evidence="11">Uncharacterized protein</fullName>
    </submittedName>
</protein>
<dbReference type="FunFam" id="3.40.50.300:FF:000720">
    <property type="entry name" value="Guanine nucleotide-binding protein G(k) subunit alpha"/>
    <property type="match status" value="1"/>
</dbReference>
<keyword evidence="7" id="KW-0807">Transducer</keyword>